<protein>
    <recommendedName>
        <fullName evidence="3">Lipoprotein</fullName>
    </recommendedName>
</protein>
<dbReference type="eggNOG" id="ENOG5032DRQ">
    <property type="taxonomic scope" value="Bacteria"/>
</dbReference>
<accession>G7Q8G2</accession>
<keyword evidence="2" id="KW-1185">Reference proteome</keyword>
<organism evidence="1 2">
    <name type="scientific">Solidesulfovibrio carbinoliphilus subsp. oakridgensis</name>
    <dbReference type="NCBI Taxonomy" id="694327"/>
    <lineage>
        <taxon>Bacteria</taxon>
        <taxon>Pseudomonadati</taxon>
        <taxon>Thermodesulfobacteriota</taxon>
        <taxon>Desulfovibrionia</taxon>
        <taxon>Desulfovibrionales</taxon>
        <taxon>Desulfovibrionaceae</taxon>
        <taxon>Solidesulfovibrio</taxon>
    </lineage>
</organism>
<dbReference type="OrthoDB" id="5460884at2"/>
<dbReference type="Proteomes" id="UP000004662">
    <property type="component" value="Chromosome"/>
</dbReference>
<dbReference type="PROSITE" id="PS51257">
    <property type="entry name" value="PROKAR_LIPOPROTEIN"/>
    <property type="match status" value="1"/>
</dbReference>
<dbReference type="HOGENOM" id="CLU_2600356_0_0_7"/>
<sequence>MLRRLVAASGLALAALTCGCTTMFSPGPQSDNVPQAAVDADYQDCESRAYVSTALVKSAGDASDRQEAIVDECMKEKGYNIK</sequence>
<name>G7Q8G2_9BACT</name>
<evidence type="ECO:0000313" key="2">
    <source>
        <dbReference type="Proteomes" id="UP000004662"/>
    </source>
</evidence>
<evidence type="ECO:0000313" key="1">
    <source>
        <dbReference type="EMBL" id="EHJ48574.1"/>
    </source>
</evidence>
<dbReference type="RefSeq" id="WP_009181946.1">
    <property type="nucleotide sequence ID" value="NZ_CM001368.1"/>
</dbReference>
<dbReference type="STRING" id="694327.DFW101_2570"/>
<gene>
    <name evidence="1" type="ORF">DFW101_2570</name>
</gene>
<reference evidence="2" key="1">
    <citation type="journal article" date="2015" name="Genome Announc.">
        <title>High-Quality Draft Genome Sequence of Desulfovibrio carbinoliphilus FW-101-2B, an Organic Acid-Oxidizing Sulfate-Reducing Bacterium Isolated from Uranium(VI)-Contaminated Groundwater.</title>
        <authorList>
            <person name="Ramsay B.D."/>
            <person name="Hwang C."/>
            <person name="Woo H.L."/>
            <person name="Carroll S.L."/>
            <person name="Lucas S."/>
            <person name="Han J."/>
            <person name="Lapidus A.L."/>
            <person name="Cheng J.F."/>
            <person name="Goodwin L.A."/>
            <person name="Pitluck S."/>
            <person name="Peters L."/>
            <person name="Chertkov O."/>
            <person name="Held B."/>
            <person name="Detter J.C."/>
            <person name="Han C.S."/>
            <person name="Tapia R."/>
            <person name="Land M.L."/>
            <person name="Hauser L.J."/>
            <person name="Kyrpides N.C."/>
            <person name="Ivanova N.N."/>
            <person name="Mikhailova N."/>
            <person name="Pagani I."/>
            <person name="Woyke T."/>
            <person name="Arkin A.P."/>
            <person name="Dehal P."/>
            <person name="Chivian D."/>
            <person name="Criddle C.S."/>
            <person name="Wu W."/>
            <person name="Chakraborty R."/>
            <person name="Hazen T.C."/>
            <person name="Fields M.W."/>
        </authorList>
    </citation>
    <scope>NUCLEOTIDE SEQUENCE [LARGE SCALE GENOMIC DNA]</scope>
    <source>
        <strain evidence="2">FW-101-2B</strain>
    </source>
</reference>
<proteinExistence type="predicted"/>
<dbReference type="EMBL" id="CM001368">
    <property type="protein sequence ID" value="EHJ48574.1"/>
    <property type="molecule type" value="Genomic_DNA"/>
</dbReference>
<dbReference type="AlphaFoldDB" id="G7Q8G2"/>
<evidence type="ECO:0008006" key="3">
    <source>
        <dbReference type="Google" id="ProtNLM"/>
    </source>
</evidence>